<dbReference type="EMBL" id="CP003040">
    <property type="protein sequence ID" value="AEN95505.1"/>
    <property type="molecule type" value="Genomic_DNA"/>
</dbReference>
<dbReference type="AlphaFoldDB" id="G2T0H3"/>
<dbReference type="OrthoDB" id="9804173at2"/>
<gene>
    <name evidence="1" type="ordered locus">RHOM_01915</name>
</gene>
<accession>G2T0H3</accession>
<dbReference type="Proteomes" id="UP000008178">
    <property type="component" value="Chromosome"/>
</dbReference>
<dbReference type="STRING" id="585394.RHOM_01915"/>
<evidence type="ECO:0000313" key="2">
    <source>
        <dbReference type="Proteomes" id="UP000008178"/>
    </source>
</evidence>
<dbReference type="KEGG" id="rho:RHOM_01915"/>
<dbReference type="HOGENOM" id="CLU_074538_0_0_9"/>
<dbReference type="eggNOG" id="ENOG50337C5">
    <property type="taxonomic scope" value="Bacteria"/>
</dbReference>
<reference evidence="1 2" key="1">
    <citation type="journal article" date="2015" name="Genome Announc.">
        <title>Complete genome sequence of the human gut symbiont Roseburia hominis.</title>
        <authorList>
            <person name="Travis A.J."/>
            <person name="Kelly D."/>
            <person name="Flint H.J."/>
            <person name="Aminov R.I."/>
        </authorList>
    </citation>
    <scope>NUCLEOTIDE SEQUENCE [LARGE SCALE GENOMIC DNA]</scope>
    <source>
        <strain evidence="2">DSM 16839 / JCM 17582 / NCIMB 14029 / A2-183</strain>
    </source>
</reference>
<sequence>MNNILETNLHLTHAPISIKDFNRIKKAPVLDPELWNEKESLDNASLYIIGKREVPVFVPRREMSDESCLILDAEVGKTSFRIFIPASTNSKYSLNGFAGIKTEPEGLEKAQKVWLFAFNDKGEAVSTIGFTFDELIYYCSNDWFQIFMQSDFTPAITYEVLYVGECVGENLTQRFKAHHALQDMLIEEKVISPSFDKSEELILMPFTIDSYMCTMLTGFSSENDWMKALTGDFDVTPNQINLDAEKALVHGMNPKYNQIRFKNYPLSKDGLYKSDASVFYYSIAENIILKYDAGNITGCPETAFASSIVGDKDGYTKVFVPGEDKAEWYAKKWYTEHEKRMIEKGYTFTCSDG</sequence>
<dbReference type="GeneID" id="93722253"/>
<evidence type="ECO:0000313" key="1">
    <source>
        <dbReference type="EMBL" id="AEN95505.1"/>
    </source>
</evidence>
<protein>
    <submittedName>
        <fullName evidence="1">Uncharacterized protein</fullName>
    </submittedName>
</protein>
<keyword evidence="2" id="KW-1185">Reference proteome</keyword>
<proteinExistence type="predicted"/>
<organism evidence="1 2">
    <name type="scientific">Roseburia hominis (strain DSM 16839 / JCM 17582 / NCIMB 14029 / A2-183)</name>
    <dbReference type="NCBI Taxonomy" id="585394"/>
    <lineage>
        <taxon>Bacteria</taxon>
        <taxon>Bacillati</taxon>
        <taxon>Bacillota</taxon>
        <taxon>Clostridia</taxon>
        <taxon>Lachnospirales</taxon>
        <taxon>Lachnospiraceae</taxon>
        <taxon>Roseburia</taxon>
    </lineage>
</organism>
<name>G2T0H3_ROSHA</name>
<dbReference type="BioCyc" id="RHOM585394:G1H02-391-MONOMER"/>
<dbReference type="RefSeq" id="WP_014078558.1">
    <property type="nucleotide sequence ID" value="NC_015977.1"/>
</dbReference>